<evidence type="ECO:0000313" key="12">
    <source>
        <dbReference type="EMBL" id="KAK3392792.1"/>
    </source>
</evidence>
<dbReference type="InterPro" id="IPR010929">
    <property type="entry name" value="PDR_CDR_ABC"/>
</dbReference>
<feature type="region of interest" description="Disordered" evidence="9">
    <location>
        <begin position="716"/>
        <end position="764"/>
    </location>
</feature>
<comment type="caution">
    <text evidence="12">The sequence shown here is derived from an EMBL/GenBank/DDBJ whole genome shotgun (WGS) entry which is preliminary data.</text>
</comment>
<reference evidence="12" key="1">
    <citation type="journal article" date="2023" name="Mol. Phylogenet. Evol.">
        <title>Genome-scale phylogeny and comparative genomics of the fungal order Sordariales.</title>
        <authorList>
            <person name="Hensen N."/>
            <person name="Bonometti L."/>
            <person name="Westerberg I."/>
            <person name="Brannstrom I.O."/>
            <person name="Guillou S."/>
            <person name="Cros-Aarteil S."/>
            <person name="Calhoun S."/>
            <person name="Haridas S."/>
            <person name="Kuo A."/>
            <person name="Mondo S."/>
            <person name="Pangilinan J."/>
            <person name="Riley R."/>
            <person name="LaButti K."/>
            <person name="Andreopoulos B."/>
            <person name="Lipzen A."/>
            <person name="Chen C."/>
            <person name="Yan M."/>
            <person name="Daum C."/>
            <person name="Ng V."/>
            <person name="Clum A."/>
            <person name="Steindorff A."/>
            <person name="Ohm R.A."/>
            <person name="Martin F."/>
            <person name="Silar P."/>
            <person name="Natvig D.O."/>
            <person name="Lalanne C."/>
            <person name="Gautier V."/>
            <person name="Ament-Velasquez S.L."/>
            <person name="Kruys A."/>
            <person name="Hutchinson M.I."/>
            <person name="Powell A.J."/>
            <person name="Barry K."/>
            <person name="Miller A.N."/>
            <person name="Grigoriev I.V."/>
            <person name="Debuchy R."/>
            <person name="Gladieux P."/>
            <person name="Hiltunen Thoren M."/>
            <person name="Johannesson H."/>
        </authorList>
    </citation>
    <scope>NUCLEOTIDE SEQUENCE</scope>
    <source>
        <strain evidence="12">CBS 232.78</strain>
    </source>
</reference>
<feature type="transmembrane region" description="Helical" evidence="10">
    <location>
        <begin position="1189"/>
        <end position="1209"/>
    </location>
</feature>
<evidence type="ECO:0000256" key="2">
    <source>
        <dbReference type="ARBA" id="ARBA00006012"/>
    </source>
</evidence>
<evidence type="ECO:0000256" key="1">
    <source>
        <dbReference type="ARBA" id="ARBA00004141"/>
    </source>
</evidence>
<evidence type="ECO:0000256" key="6">
    <source>
        <dbReference type="ARBA" id="ARBA00022840"/>
    </source>
</evidence>
<gene>
    <name evidence="12" type="ORF">B0H63DRAFT_554284</name>
</gene>
<evidence type="ECO:0000313" key="13">
    <source>
        <dbReference type="Proteomes" id="UP001285441"/>
    </source>
</evidence>
<feature type="transmembrane region" description="Helical" evidence="10">
    <location>
        <begin position="531"/>
        <end position="548"/>
    </location>
</feature>
<dbReference type="CDD" id="cd03232">
    <property type="entry name" value="ABCG_PDR_domain2"/>
    <property type="match status" value="1"/>
</dbReference>
<feature type="transmembrane region" description="Helical" evidence="10">
    <location>
        <begin position="1436"/>
        <end position="1454"/>
    </location>
</feature>
<keyword evidence="13" id="KW-1185">Reference proteome</keyword>
<feature type="transmembrane region" description="Helical" evidence="10">
    <location>
        <begin position="1156"/>
        <end position="1177"/>
    </location>
</feature>
<dbReference type="Gene3D" id="3.40.50.300">
    <property type="entry name" value="P-loop containing nucleotide triphosphate hydrolases"/>
    <property type="match status" value="2"/>
</dbReference>
<feature type="compositionally biased region" description="Basic and acidic residues" evidence="9">
    <location>
        <begin position="746"/>
        <end position="764"/>
    </location>
</feature>
<evidence type="ECO:0000256" key="10">
    <source>
        <dbReference type="SAM" id="Phobius"/>
    </source>
</evidence>
<feature type="transmembrane region" description="Helical" evidence="10">
    <location>
        <begin position="670"/>
        <end position="691"/>
    </location>
</feature>
<dbReference type="InterPro" id="IPR027417">
    <property type="entry name" value="P-loop_NTPase"/>
</dbReference>
<feature type="compositionally biased region" description="Polar residues" evidence="9">
    <location>
        <begin position="15"/>
        <end position="24"/>
    </location>
</feature>
<feature type="transmembrane region" description="Helical" evidence="10">
    <location>
        <begin position="422"/>
        <end position="445"/>
    </location>
</feature>
<feature type="transmembrane region" description="Helical" evidence="10">
    <location>
        <begin position="1311"/>
        <end position="1329"/>
    </location>
</feature>
<feature type="transmembrane region" description="Helical" evidence="10">
    <location>
        <begin position="1276"/>
        <end position="1299"/>
    </location>
</feature>
<evidence type="ECO:0000259" key="11">
    <source>
        <dbReference type="PROSITE" id="PS50893"/>
    </source>
</evidence>
<dbReference type="FunFam" id="3.40.50.300:FF:000054">
    <property type="entry name" value="ABC multidrug transporter atrF"/>
    <property type="match status" value="1"/>
</dbReference>
<accession>A0AAE0P403</accession>
<dbReference type="SUPFAM" id="SSF52540">
    <property type="entry name" value="P-loop containing nucleoside triphosphate hydrolases"/>
    <property type="match status" value="2"/>
</dbReference>
<dbReference type="GO" id="GO:0140359">
    <property type="term" value="F:ABC-type transporter activity"/>
    <property type="evidence" value="ECO:0007669"/>
    <property type="project" value="InterPro"/>
</dbReference>
<keyword evidence="3" id="KW-0813">Transport</keyword>
<dbReference type="Pfam" id="PF06422">
    <property type="entry name" value="PDR_CDR"/>
    <property type="match status" value="1"/>
</dbReference>
<dbReference type="InterPro" id="IPR013525">
    <property type="entry name" value="ABC2_TM"/>
</dbReference>
<dbReference type="SMART" id="SM00382">
    <property type="entry name" value="AAA"/>
    <property type="match status" value="2"/>
</dbReference>
<feature type="transmembrane region" description="Helical" evidence="10">
    <location>
        <begin position="457"/>
        <end position="479"/>
    </location>
</feature>
<keyword evidence="4 10" id="KW-0812">Transmembrane</keyword>
<dbReference type="GO" id="GO:0016887">
    <property type="term" value="F:ATP hydrolysis activity"/>
    <property type="evidence" value="ECO:0007669"/>
    <property type="project" value="InterPro"/>
</dbReference>
<sequence length="1464" mass="162765">MEGPVQDEQLPVKSAESSTRSSPAFRQWLQGKDPEQHLRLGVSFRHLHAYGFMSSERYQETFTSYGLTIPRLVANLLSARNNAPQRVQILHDFDGLINRGEMLLVLGRPGSGCSTFLKTLSGDAHGFHIAKTSEINYEGISYDQMRRTFKGESIYLAELDVHFPELTLGQTLSFAASTREKGADRNAISSKVGRNVASLFSLDGAIDTKVGDAMIRGLSGGEKKRTSLAEAFISGAPFQCWDNSTRGLDSSTALAFIELLRGATDALQSTVVMSIYQASESMYKNFDKVTLLYEGRQIYFGPIDAAAAYFTNLGFVRPSRATTPDFLTSLTNPVERIIQPGFEDKVPRSPDEFASIWKKSAELKALLEEISAFNSAHPLQGKDLGEDSEKVKLRASTYTIPIPQQLSLSMQRAVNRIRNNPAPMVSAIIANAILGLLIGSVYYNLPHTAESMDTRSVLLFFALMVLAFAPAFEVITMWAQRPIVEKHHRYAMYHPFIESVASMISDLPNKFAISVMFSLTVYFMANLRRSVGAYFVFYLFSVTIYIVNSCYFRMVGSLSKTLDQTMPPSAIMVSVLITYTGFIIPADYMVPWLGWLRWINPVAYIFESWMINEFDGRLYPCLTTIPNGPAYSEVGMKGKICTTIGAQPGKQEIQGADYLFEKYGYVPNHLWRNFGILIAMGAFFCICHLLAAEYIPAERSKGEILLFRKQNISKTKRRTDKDVDGNETGGSTIFAQDINQSEDSDTDGKKDKTHTTGTEKRGDDVDGIQRQTAVFHWNDLCYDIKAGGNTKKILNCVDGWVKPGTLTALMGVTGAGKTSLLDVLACRATVGVITGDVHIDGRLRDAGFQRRIGYVQQEDIHLPTATVREALNFSAIIRQGGERSTEEKLAYVDTVLKMLDMTPYADAVVGIPGEGLNVEQRKRLTIAVEMVARPELLLFLDEPTSGLDSQTAWSICTLLRKLADNGQAILCTIHQPSSQIFQSFDRLLLLGRGGETMYFGEIGKEASALIGYFETHGAPKCPPDANPAEWVLDVTKLPPGISSAGSDSEASSQEKSEEKSEEESGEKSDSSAVVATDTNAPGNDIHHAWFEKWKTSHQRQEVLAHLEELKNAKKSTDSAPTEVGKHVVKDEYAATWFQQLRAVTYRLFQEFWRDPIFLWSKLGVCVGLALLNGLSFLNTRLTLQGLTGLLFSVFSLCQIFGTLDQQLIARFCSGRALFEARERRSKSYSWTVFISANIIVEIFWQTIAAVLVFAVWYYPTGLWRHTTEDQNTRGFLVFFIVWNFMVWLTTFSQAMAAGIELPDVAIQIATLLFWLSMLFCGVVIFPSALPRFWIFMYRLSPLTYFIDAIVLAGFVNTHIECSATELRRIEPILTPLIQTCGEYLAPYIAASGGYVANPLATTICELCPIADTNPVLALFGMEPVEIGTAWRNAGIMMGYSVFNIMATFGIYWLARVPRKSSGLA</sequence>
<dbReference type="GO" id="GO:0005524">
    <property type="term" value="F:ATP binding"/>
    <property type="evidence" value="ECO:0007669"/>
    <property type="project" value="UniProtKB-KW"/>
</dbReference>
<dbReference type="Pfam" id="PF01061">
    <property type="entry name" value="ABC2_membrane"/>
    <property type="match status" value="2"/>
</dbReference>
<dbReference type="Pfam" id="PF00005">
    <property type="entry name" value="ABC_tran"/>
    <property type="match status" value="2"/>
</dbReference>
<feature type="region of interest" description="Disordered" evidence="9">
    <location>
        <begin position="1041"/>
        <end position="1080"/>
    </location>
</feature>
<feature type="transmembrane region" description="Helical" evidence="10">
    <location>
        <begin position="1230"/>
        <end position="1256"/>
    </location>
</feature>
<dbReference type="CDD" id="cd03233">
    <property type="entry name" value="ABCG_PDR_domain1"/>
    <property type="match status" value="1"/>
</dbReference>
<dbReference type="Pfam" id="PF19055">
    <property type="entry name" value="ABC2_membrane_7"/>
    <property type="match status" value="2"/>
</dbReference>
<evidence type="ECO:0000256" key="3">
    <source>
        <dbReference type="ARBA" id="ARBA00022448"/>
    </source>
</evidence>
<feature type="transmembrane region" description="Helical" evidence="10">
    <location>
        <begin position="569"/>
        <end position="590"/>
    </location>
</feature>
<proteinExistence type="inferred from homology"/>
<evidence type="ECO:0000256" key="9">
    <source>
        <dbReference type="SAM" id="MobiDB-lite"/>
    </source>
</evidence>
<feature type="compositionally biased region" description="Low complexity" evidence="9">
    <location>
        <begin position="1042"/>
        <end position="1051"/>
    </location>
</feature>
<keyword evidence="5" id="KW-0547">Nucleotide-binding</keyword>
<feature type="domain" description="ABC transporter" evidence="11">
    <location>
        <begin position="71"/>
        <end position="319"/>
    </location>
</feature>
<dbReference type="Proteomes" id="UP001285441">
    <property type="component" value="Unassembled WGS sequence"/>
</dbReference>
<evidence type="ECO:0000256" key="4">
    <source>
        <dbReference type="ARBA" id="ARBA00022692"/>
    </source>
</evidence>
<keyword evidence="7 10" id="KW-1133">Transmembrane helix</keyword>
<dbReference type="InterPro" id="IPR043926">
    <property type="entry name" value="ABCG_dom"/>
</dbReference>
<keyword evidence="8 10" id="KW-0472">Membrane</keyword>
<dbReference type="InterPro" id="IPR003439">
    <property type="entry name" value="ABC_transporter-like_ATP-bd"/>
</dbReference>
<keyword evidence="6" id="KW-0067">ATP-binding</keyword>
<comment type="subcellular location">
    <subcellularLocation>
        <location evidence="1">Membrane</location>
        <topology evidence="1">Multi-pass membrane protein</topology>
    </subcellularLocation>
</comment>
<reference evidence="12" key="2">
    <citation type="submission" date="2023-06" db="EMBL/GenBank/DDBJ databases">
        <authorList>
            <consortium name="Lawrence Berkeley National Laboratory"/>
            <person name="Haridas S."/>
            <person name="Hensen N."/>
            <person name="Bonometti L."/>
            <person name="Westerberg I."/>
            <person name="Brannstrom I.O."/>
            <person name="Guillou S."/>
            <person name="Cros-Aarteil S."/>
            <person name="Calhoun S."/>
            <person name="Kuo A."/>
            <person name="Mondo S."/>
            <person name="Pangilinan J."/>
            <person name="Riley R."/>
            <person name="LaButti K."/>
            <person name="Andreopoulos B."/>
            <person name="Lipzen A."/>
            <person name="Chen C."/>
            <person name="Yanf M."/>
            <person name="Daum C."/>
            <person name="Ng V."/>
            <person name="Clum A."/>
            <person name="Steindorff A."/>
            <person name="Ohm R."/>
            <person name="Martin F."/>
            <person name="Silar P."/>
            <person name="Natvig D."/>
            <person name="Lalanne C."/>
            <person name="Gautier V."/>
            <person name="Ament-velasquez S.L."/>
            <person name="Kruys A."/>
            <person name="Hutchinson M.I."/>
            <person name="Powell A.J."/>
            <person name="Barry K."/>
            <person name="Miller A.N."/>
            <person name="Grigoriev I.V."/>
            <person name="Debuchy R."/>
            <person name="Gladieux P."/>
            <person name="Thoren M.H."/>
            <person name="Johannesson H."/>
        </authorList>
    </citation>
    <scope>NUCLEOTIDE SEQUENCE</scope>
    <source>
        <strain evidence="12">CBS 232.78</strain>
    </source>
</reference>
<dbReference type="GO" id="GO:0016020">
    <property type="term" value="C:membrane"/>
    <property type="evidence" value="ECO:0007669"/>
    <property type="project" value="UniProtKB-SubCell"/>
</dbReference>
<protein>
    <submittedName>
        <fullName evidence="12">AtrD, ABC-transporter</fullName>
    </submittedName>
</protein>
<dbReference type="PANTHER" id="PTHR19241">
    <property type="entry name" value="ATP-BINDING CASSETTE TRANSPORTER"/>
    <property type="match status" value="1"/>
</dbReference>
<feature type="compositionally biased region" description="Polar residues" evidence="9">
    <location>
        <begin position="729"/>
        <end position="739"/>
    </location>
</feature>
<name>A0AAE0P403_9PEZI</name>
<organism evidence="12 13">
    <name type="scientific">Podospora didyma</name>
    <dbReference type="NCBI Taxonomy" id="330526"/>
    <lineage>
        <taxon>Eukaryota</taxon>
        <taxon>Fungi</taxon>
        <taxon>Dikarya</taxon>
        <taxon>Ascomycota</taxon>
        <taxon>Pezizomycotina</taxon>
        <taxon>Sordariomycetes</taxon>
        <taxon>Sordariomycetidae</taxon>
        <taxon>Sordariales</taxon>
        <taxon>Podosporaceae</taxon>
        <taxon>Podospora</taxon>
    </lineage>
</organism>
<dbReference type="EMBL" id="JAULSW010000001">
    <property type="protein sequence ID" value="KAK3392792.1"/>
    <property type="molecule type" value="Genomic_DNA"/>
</dbReference>
<comment type="similarity">
    <text evidence="2">Belongs to the ABC transporter superfamily. ABCG family. PDR (TC 3.A.1.205) subfamily.</text>
</comment>
<feature type="region of interest" description="Disordered" evidence="9">
    <location>
        <begin position="1"/>
        <end position="24"/>
    </location>
</feature>
<dbReference type="InterPro" id="IPR034001">
    <property type="entry name" value="ABCG_PDR_1"/>
</dbReference>
<evidence type="ECO:0000256" key="8">
    <source>
        <dbReference type="ARBA" id="ARBA00023136"/>
    </source>
</evidence>
<dbReference type="InterPro" id="IPR034003">
    <property type="entry name" value="ABCG_PDR_2"/>
</dbReference>
<dbReference type="PROSITE" id="PS50893">
    <property type="entry name" value="ABC_TRANSPORTER_2"/>
    <property type="match status" value="2"/>
</dbReference>
<evidence type="ECO:0000256" key="7">
    <source>
        <dbReference type="ARBA" id="ARBA00022989"/>
    </source>
</evidence>
<dbReference type="InterPro" id="IPR003593">
    <property type="entry name" value="AAA+_ATPase"/>
</dbReference>
<feature type="transmembrane region" description="Helical" evidence="10">
    <location>
        <begin position="507"/>
        <end position="525"/>
    </location>
</feature>
<evidence type="ECO:0000256" key="5">
    <source>
        <dbReference type="ARBA" id="ARBA00022741"/>
    </source>
</evidence>
<feature type="domain" description="ABC transporter" evidence="11">
    <location>
        <begin position="775"/>
        <end position="1018"/>
    </location>
</feature>